<sequence>MATILVVDDEPDVVEIVRFRLERDGHTVLSAGDGPMGLVNAYTRHPDLIILDVMMPGIDGFEVLRRMKNDSRTAQTPVIMLTAKADFSSIAKGWNMDVDNYVTKPFDVDELADTVKNVLNFRGKTASA</sequence>
<feature type="domain" description="Response regulatory" evidence="7">
    <location>
        <begin position="3"/>
        <end position="119"/>
    </location>
</feature>
<dbReference type="SMART" id="SM00448">
    <property type="entry name" value="REC"/>
    <property type="match status" value="1"/>
</dbReference>
<gene>
    <name evidence="8" type="ORF">AVDCRST_MAG63-4871</name>
</gene>
<accession>A0A6J4K6T6</accession>
<dbReference type="InterPro" id="IPR039420">
    <property type="entry name" value="WalR-like"/>
</dbReference>
<dbReference type="Pfam" id="PF00072">
    <property type="entry name" value="Response_reg"/>
    <property type="match status" value="1"/>
</dbReference>
<keyword evidence="1 6" id="KW-0597">Phosphoprotein</keyword>
<dbReference type="EMBL" id="CADCTO010000680">
    <property type="protein sequence ID" value="CAA9296911.1"/>
    <property type="molecule type" value="Genomic_DNA"/>
</dbReference>
<dbReference type="InterPro" id="IPR011006">
    <property type="entry name" value="CheY-like_superfamily"/>
</dbReference>
<dbReference type="PANTHER" id="PTHR48111">
    <property type="entry name" value="REGULATOR OF RPOS"/>
    <property type="match status" value="1"/>
</dbReference>
<keyword evidence="3" id="KW-0805">Transcription regulation</keyword>
<evidence type="ECO:0000259" key="7">
    <source>
        <dbReference type="PROSITE" id="PS50110"/>
    </source>
</evidence>
<evidence type="ECO:0000256" key="6">
    <source>
        <dbReference type="PROSITE-ProRule" id="PRU00169"/>
    </source>
</evidence>
<dbReference type="GO" id="GO:0032993">
    <property type="term" value="C:protein-DNA complex"/>
    <property type="evidence" value="ECO:0007669"/>
    <property type="project" value="TreeGrafter"/>
</dbReference>
<dbReference type="GO" id="GO:0006355">
    <property type="term" value="P:regulation of DNA-templated transcription"/>
    <property type="evidence" value="ECO:0007669"/>
    <property type="project" value="TreeGrafter"/>
</dbReference>
<evidence type="ECO:0000256" key="1">
    <source>
        <dbReference type="ARBA" id="ARBA00022553"/>
    </source>
</evidence>
<organism evidence="8">
    <name type="scientific">uncultured Armatimonadetes bacterium</name>
    <dbReference type="NCBI Taxonomy" id="157466"/>
    <lineage>
        <taxon>Bacteria</taxon>
        <taxon>Bacillati</taxon>
        <taxon>Armatimonadota</taxon>
        <taxon>environmental samples</taxon>
    </lineage>
</organism>
<dbReference type="GO" id="GO:0005829">
    <property type="term" value="C:cytosol"/>
    <property type="evidence" value="ECO:0007669"/>
    <property type="project" value="TreeGrafter"/>
</dbReference>
<evidence type="ECO:0000256" key="2">
    <source>
        <dbReference type="ARBA" id="ARBA00023012"/>
    </source>
</evidence>
<keyword evidence="4" id="KW-0238">DNA-binding</keyword>
<evidence type="ECO:0000256" key="4">
    <source>
        <dbReference type="ARBA" id="ARBA00023125"/>
    </source>
</evidence>
<dbReference type="GO" id="GO:0000156">
    <property type="term" value="F:phosphorelay response regulator activity"/>
    <property type="evidence" value="ECO:0007669"/>
    <property type="project" value="TreeGrafter"/>
</dbReference>
<reference evidence="8" key="1">
    <citation type="submission" date="2020-02" db="EMBL/GenBank/DDBJ databases">
        <authorList>
            <person name="Meier V. D."/>
        </authorList>
    </citation>
    <scope>NUCLEOTIDE SEQUENCE</scope>
    <source>
        <strain evidence="8">AVDCRST_MAG63</strain>
    </source>
</reference>
<dbReference type="Gene3D" id="3.40.50.2300">
    <property type="match status" value="1"/>
</dbReference>
<dbReference type="AlphaFoldDB" id="A0A6J4K6T6"/>
<dbReference type="SUPFAM" id="SSF52172">
    <property type="entry name" value="CheY-like"/>
    <property type="match status" value="1"/>
</dbReference>
<keyword evidence="5" id="KW-0804">Transcription</keyword>
<keyword evidence="2" id="KW-0902">Two-component regulatory system</keyword>
<dbReference type="PANTHER" id="PTHR48111:SF4">
    <property type="entry name" value="DNA-BINDING DUAL TRANSCRIPTIONAL REGULATOR OMPR"/>
    <property type="match status" value="1"/>
</dbReference>
<dbReference type="InterPro" id="IPR001789">
    <property type="entry name" value="Sig_transdc_resp-reg_receiver"/>
</dbReference>
<evidence type="ECO:0000256" key="3">
    <source>
        <dbReference type="ARBA" id="ARBA00023015"/>
    </source>
</evidence>
<name>A0A6J4K6T6_9BACT</name>
<evidence type="ECO:0000313" key="8">
    <source>
        <dbReference type="EMBL" id="CAA9296911.1"/>
    </source>
</evidence>
<dbReference type="FunFam" id="3.40.50.2300:FF:000001">
    <property type="entry name" value="DNA-binding response regulator PhoB"/>
    <property type="match status" value="1"/>
</dbReference>
<proteinExistence type="predicted"/>
<protein>
    <recommendedName>
        <fullName evidence="7">Response regulatory domain-containing protein</fullName>
    </recommendedName>
</protein>
<dbReference type="GO" id="GO:0000976">
    <property type="term" value="F:transcription cis-regulatory region binding"/>
    <property type="evidence" value="ECO:0007669"/>
    <property type="project" value="TreeGrafter"/>
</dbReference>
<feature type="modified residue" description="4-aspartylphosphate" evidence="6">
    <location>
        <position position="52"/>
    </location>
</feature>
<dbReference type="PROSITE" id="PS50110">
    <property type="entry name" value="RESPONSE_REGULATORY"/>
    <property type="match status" value="1"/>
</dbReference>
<evidence type="ECO:0000256" key="5">
    <source>
        <dbReference type="ARBA" id="ARBA00023163"/>
    </source>
</evidence>